<evidence type="ECO:0000256" key="3">
    <source>
        <dbReference type="ARBA" id="ARBA00022692"/>
    </source>
</evidence>
<keyword evidence="3 6" id="KW-0812">Transmembrane</keyword>
<protein>
    <submittedName>
        <fullName evidence="8">Permease</fullName>
    </submittedName>
</protein>
<dbReference type="RefSeq" id="WP_165228039.1">
    <property type="nucleotide sequence ID" value="NZ_CP049257.1"/>
</dbReference>
<feature type="transmembrane region" description="Helical" evidence="6">
    <location>
        <begin position="455"/>
        <end position="474"/>
    </location>
</feature>
<comment type="subcellular location">
    <subcellularLocation>
        <location evidence="1">Cell membrane</location>
        <topology evidence="1">Multi-pass membrane protein</topology>
    </subcellularLocation>
</comment>
<feature type="domain" description="ABC3 transporter permease C-terminal" evidence="7">
    <location>
        <begin position="925"/>
        <end position="1035"/>
    </location>
</feature>
<feature type="transmembrane region" description="Helical" evidence="6">
    <location>
        <begin position="1008"/>
        <end position="1030"/>
    </location>
</feature>
<evidence type="ECO:0000256" key="6">
    <source>
        <dbReference type="SAM" id="Phobius"/>
    </source>
</evidence>
<gene>
    <name evidence="8" type="ORF">G5V58_01230</name>
</gene>
<dbReference type="InterPro" id="IPR003838">
    <property type="entry name" value="ABC3_permease_C"/>
</dbReference>
<dbReference type="KEGG" id="nano:G5V58_01230"/>
<feature type="transmembrane region" description="Helical" evidence="6">
    <location>
        <begin position="511"/>
        <end position="533"/>
    </location>
</feature>
<feature type="transmembrane region" description="Helical" evidence="6">
    <location>
        <begin position="426"/>
        <end position="443"/>
    </location>
</feature>
<sequence length="1043" mass="105681">MLGYVARRARAQGRVLVAVVALVTVATSLLGVCALLLGPTQDRAFHGGVLSLAPADVDVTAYVVDLDSADLTSSRDDAEALVREVLGGLDPTVTSSATSRMRQLADGSGLGYLATGDVEDRAEVVDGRWPAGPGEAALPVPAAERLGLAVGDAVTLGTETGLGSDHDPVPVTLVGTFRITDPAAWSGDPLSGAGFDPAYSDGSQTAPTSGPFVVDEPTFLASGSHVSGLRVTGTPSLTKADDASLSRAAGDLDDGSARLSADIGDRARITRLASELPRTLDRLQAQVDSTRSTVLVVLLLVSVLALSALLLAGHLVAAARDEERALLVGIGLSVRQQLTAAALEALLVALVAAVLAVPLAALAHAWLTGVGPLAEAGLSQSAEVTVGLVVTVVVGALLLASALVVQASAREPVARPRTRRRVVADVSLDVLLLAITALAWWQLDSQPATAESTGDLVTTLAPVLCLLAGTAVVVRRVPPLLALLARAGHRARSLVVPLATAQSARRPRAGLGLVLLAAAVAAATFGIALQATWERSQHDQADLRVGTDLAVTLPGAATLRDARAVADAVPGGTVSPVASPGVALGRYVGDADARPVLLALDAGHAGDLLRGRSGAQSWSEIGADLAAGDPVGGVPVPEEVPAELTGTIDAADLRAVVTAVVQDETGLRYDVASAPVRLDGAAHPLRWLSAFGAGRLVSVLLEVSAPPTLPTGAARPVPLTLSLQLPGAEAGSDDAAWQVTPLSRDTPVRSSTIAVTGSGDGVELRTDARVDLTYLAYSHAELLATSFTAPDAVPAALSQATVDATGAKIGGTLSATVGGVSVPLEVTAVVPTVPSEPGQVAVLVDEDTLSRVLLSAGRLDPVVDGYWVDDPPAGAAARLASLGAVSSRAEVVHELARGPLRATTPTALLVLTGAGAVLLLAGAGLLVGTDQRRRAAEVLRLRAMGLTRPAARTLLLTEHSLVLLPLVVLGAAVGGAAAWALGPLLVRSDLGAAPVPAAQVVWPWDSELLLNGGLLVGAALVAAVVATLQVRRADPSLLRTDET</sequence>
<organism evidence="8 9">
    <name type="scientific">Nocardioides anomalus</name>
    <dbReference type="NCBI Taxonomy" id="2712223"/>
    <lineage>
        <taxon>Bacteria</taxon>
        <taxon>Bacillati</taxon>
        <taxon>Actinomycetota</taxon>
        <taxon>Actinomycetes</taxon>
        <taxon>Propionibacteriales</taxon>
        <taxon>Nocardioidaceae</taxon>
        <taxon>Nocardioides</taxon>
    </lineage>
</organism>
<evidence type="ECO:0000256" key="1">
    <source>
        <dbReference type="ARBA" id="ARBA00004651"/>
    </source>
</evidence>
<dbReference type="AlphaFoldDB" id="A0A6G6W8N2"/>
<dbReference type="Pfam" id="PF02687">
    <property type="entry name" value="FtsX"/>
    <property type="match status" value="1"/>
</dbReference>
<dbReference type="GO" id="GO:0005886">
    <property type="term" value="C:plasma membrane"/>
    <property type="evidence" value="ECO:0007669"/>
    <property type="project" value="UniProtKB-SubCell"/>
</dbReference>
<feature type="transmembrane region" description="Helical" evidence="6">
    <location>
        <begin position="338"/>
        <end position="366"/>
    </location>
</feature>
<reference evidence="8 9" key="1">
    <citation type="submission" date="2020-02" db="EMBL/GenBank/DDBJ databases">
        <title>Full genome sequence of Nocardioides sp. R-3366.</title>
        <authorList>
            <person name="Im W.-T."/>
        </authorList>
    </citation>
    <scope>NUCLEOTIDE SEQUENCE [LARGE SCALE GENOMIC DNA]</scope>
    <source>
        <strain evidence="8 9">R-3366</strain>
    </source>
</reference>
<feature type="transmembrane region" description="Helical" evidence="6">
    <location>
        <begin position="907"/>
        <end position="927"/>
    </location>
</feature>
<evidence type="ECO:0000256" key="4">
    <source>
        <dbReference type="ARBA" id="ARBA00022989"/>
    </source>
</evidence>
<keyword evidence="2" id="KW-1003">Cell membrane</keyword>
<evidence type="ECO:0000313" key="8">
    <source>
        <dbReference type="EMBL" id="QIG41576.1"/>
    </source>
</evidence>
<name>A0A6G6W8N2_9ACTN</name>
<feature type="transmembrane region" description="Helical" evidence="6">
    <location>
        <begin position="15"/>
        <end position="37"/>
    </location>
</feature>
<feature type="transmembrane region" description="Helical" evidence="6">
    <location>
        <begin position="961"/>
        <end position="981"/>
    </location>
</feature>
<keyword evidence="9" id="KW-1185">Reference proteome</keyword>
<dbReference type="Proteomes" id="UP000502996">
    <property type="component" value="Chromosome"/>
</dbReference>
<evidence type="ECO:0000313" key="9">
    <source>
        <dbReference type="Proteomes" id="UP000502996"/>
    </source>
</evidence>
<evidence type="ECO:0000256" key="5">
    <source>
        <dbReference type="ARBA" id="ARBA00023136"/>
    </source>
</evidence>
<keyword evidence="4 6" id="KW-1133">Transmembrane helix</keyword>
<keyword evidence="5 6" id="KW-0472">Membrane</keyword>
<evidence type="ECO:0000259" key="7">
    <source>
        <dbReference type="Pfam" id="PF02687"/>
    </source>
</evidence>
<feature type="transmembrane region" description="Helical" evidence="6">
    <location>
        <begin position="386"/>
        <end position="405"/>
    </location>
</feature>
<accession>A0A6G6W8N2</accession>
<proteinExistence type="predicted"/>
<evidence type="ECO:0000256" key="2">
    <source>
        <dbReference type="ARBA" id="ARBA00022475"/>
    </source>
</evidence>
<feature type="transmembrane region" description="Helical" evidence="6">
    <location>
        <begin position="294"/>
        <end position="317"/>
    </location>
</feature>
<dbReference type="EMBL" id="CP049257">
    <property type="protein sequence ID" value="QIG41576.1"/>
    <property type="molecule type" value="Genomic_DNA"/>
</dbReference>